<comment type="caution">
    <text evidence="2">The sequence shown here is derived from an EMBL/GenBank/DDBJ whole genome shotgun (WGS) entry which is preliminary data.</text>
</comment>
<dbReference type="Pfam" id="PF01610">
    <property type="entry name" value="DDE_Tnp_ISL3"/>
    <property type="match status" value="1"/>
</dbReference>
<dbReference type="EMBL" id="JAPDHW010000005">
    <property type="protein sequence ID" value="MCW3168698.1"/>
    <property type="molecule type" value="Genomic_DNA"/>
</dbReference>
<evidence type="ECO:0000313" key="2">
    <source>
        <dbReference type="EMBL" id="MCW3168698.1"/>
    </source>
</evidence>
<protein>
    <submittedName>
        <fullName evidence="2">Transposase</fullName>
    </submittedName>
</protein>
<dbReference type="InterPro" id="IPR047951">
    <property type="entry name" value="Transpos_ISL3"/>
</dbReference>
<organism evidence="2 3">
    <name type="scientific">Chryseobacterium kimseyorum</name>
    <dbReference type="NCBI Taxonomy" id="2984028"/>
    <lineage>
        <taxon>Bacteria</taxon>
        <taxon>Pseudomonadati</taxon>
        <taxon>Bacteroidota</taxon>
        <taxon>Flavobacteriia</taxon>
        <taxon>Flavobacteriales</taxon>
        <taxon>Weeksellaceae</taxon>
        <taxon>Chryseobacterium group</taxon>
        <taxon>Chryseobacterium</taxon>
    </lineage>
</organism>
<evidence type="ECO:0000259" key="1">
    <source>
        <dbReference type="Pfam" id="PF01610"/>
    </source>
</evidence>
<reference evidence="2" key="1">
    <citation type="submission" date="2022-10" db="EMBL/GenBank/DDBJ databases">
        <title>Chryseobacterium babae sp. nov. isolated from the gut of the beetle Oryctes rhinoceros, and Chryseobacterium kimseyorum sp. nov., isolated from a stick insect rearing cage.</title>
        <authorList>
            <person name="Shelomi M."/>
            <person name="Han C.-J."/>
            <person name="Chen W.-M."/>
            <person name="Chen H.-K."/>
            <person name="Liaw S.-J."/>
            <person name="Muhle E."/>
            <person name="Clermont D."/>
        </authorList>
    </citation>
    <scope>NUCLEOTIDE SEQUENCE</scope>
    <source>
        <strain evidence="2">09-1422</strain>
    </source>
</reference>
<dbReference type="Proteomes" id="UP001163731">
    <property type="component" value="Unassembled WGS sequence"/>
</dbReference>
<accession>A0ABT3HYF8</accession>
<gene>
    <name evidence="2" type="ORF">OMO38_09170</name>
</gene>
<feature type="domain" description="Transposase IS204/IS1001/IS1096/IS1165 DDE" evidence="1">
    <location>
        <begin position="40"/>
        <end position="305"/>
    </location>
</feature>
<dbReference type="PANTHER" id="PTHR33498:SF1">
    <property type="entry name" value="TRANSPOSASE FOR INSERTION SEQUENCE ELEMENT IS1557"/>
    <property type="match status" value="1"/>
</dbReference>
<dbReference type="RefSeq" id="WP_264749892.1">
    <property type="nucleotide sequence ID" value="NZ_JAPDHW010000005.1"/>
</dbReference>
<name>A0ABT3HYF8_9FLAO</name>
<dbReference type="PANTHER" id="PTHR33498">
    <property type="entry name" value="TRANSPOSASE FOR INSERTION SEQUENCE ELEMENT IS1557"/>
    <property type="match status" value="1"/>
</dbReference>
<keyword evidence="3" id="KW-1185">Reference proteome</keyword>
<dbReference type="InterPro" id="IPR002560">
    <property type="entry name" value="Transposase_DDE"/>
</dbReference>
<sequence>MNGKKFQRQYKKSISDFKNWEQKSHAEEWILYSENLSNRLSLDEVALSDGELYTVLTSKKAKGRKGSIVAIIKGTKSEKVIENLFKIDRKLRLNVKEITLDMAGSMKLIAKRCFPNATQVVDRFHVQKLATEALQEIRIQHRWEAIELENNLLAEAKLKKQKNEIEIFENGDTRKQLLARSRYLLYKCREKWTSNQKQRAEILFSHYPDLEKAYHLADGLRKIYNQKIPKPVAMLKLAHWFKEVEESGFKSFSVLSKTIVNHYNDILNYFERRSTNASAESFNAKIKNFRLQLRGVRDRTFYLFRLSKLFA</sequence>
<proteinExistence type="predicted"/>
<evidence type="ECO:0000313" key="3">
    <source>
        <dbReference type="Proteomes" id="UP001163731"/>
    </source>
</evidence>